<dbReference type="HOGENOM" id="CLU_1540337_0_0_1"/>
<evidence type="ECO:0000313" key="3">
    <source>
        <dbReference type="Proteomes" id="UP000002668"/>
    </source>
</evidence>
<accession>E5AAU3</accession>
<sequence>MAATGMAMSQQAAIELPQASQTSPRGYFRSPRHSRQLSVPAVENHLHNFYDLHITGPAASALGTDFSDCYCIQPNRTFSTVILPSLLPKLSQHSLTGSFFENCKPFISRATSTIQQHTSRSSSPTKSLASFIPSRSAAESSASQPKIRALQNWFNGSSAPVKLVRFRERGRGAG</sequence>
<protein>
    <submittedName>
        <fullName evidence="2">Predicted protein</fullName>
    </submittedName>
</protein>
<gene>
    <name evidence="2" type="ORF">LEMA_P019140.1</name>
</gene>
<evidence type="ECO:0000313" key="2">
    <source>
        <dbReference type="EMBL" id="CBY00784.1"/>
    </source>
</evidence>
<dbReference type="EMBL" id="FP929138">
    <property type="protein sequence ID" value="CBY00784.1"/>
    <property type="molecule type" value="Genomic_DNA"/>
</dbReference>
<feature type="region of interest" description="Disordered" evidence="1">
    <location>
        <begin position="14"/>
        <end position="34"/>
    </location>
</feature>
<evidence type="ECO:0000256" key="1">
    <source>
        <dbReference type="SAM" id="MobiDB-lite"/>
    </source>
</evidence>
<dbReference type="AlphaFoldDB" id="E5AAU3"/>
<proteinExistence type="predicted"/>
<dbReference type="InParanoid" id="E5AAU3"/>
<reference evidence="3" key="1">
    <citation type="journal article" date="2011" name="Nat. Commun.">
        <title>Effector diversification within compartments of the Leptosphaeria maculans genome affected by Repeat-Induced Point mutations.</title>
        <authorList>
            <person name="Rouxel T."/>
            <person name="Grandaubert J."/>
            <person name="Hane J.K."/>
            <person name="Hoede C."/>
            <person name="van de Wouw A.P."/>
            <person name="Couloux A."/>
            <person name="Dominguez V."/>
            <person name="Anthouard V."/>
            <person name="Bally P."/>
            <person name="Bourras S."/>
            <person name="Cozijnsen A.J."/>
            <person name="Ciuffetti L.M."/>
            <person name="Degrave A."/>
            <person name="Dilmaghani A."/>
            <person name="Duret L."/>
            <person name="Fudal I."/>
            <person name="Goodwin S.B."/>
            <person name="Gout L."/>
            <person name="Glaser N."/>
            <person name="Linglin J."/>
            <person name="Kema G.H.J."/>
            <person name="Lapalu N."/>
            <person name="Lawrence C.B."/>
            <person name="May K."/>
            <person name="Meyer M."/>
            <person name="Ollivier B."/>
            <person name="Poulain J."/>
            <person name="Schoch C.L."/>
            <person name="Simon A."/>
            <person name="Spatafora J.W."/>
            <person name="Stachowiak A."/>
            <person name="Turgeon B.G."/>
            <person name="Tyler B.M."/>
            <person name="Vincent D."/>
            <person name="Weissenbach J."/>
            <person name="Amselem J."/>
            <person name="Quesneville H."/>
            <person name="Oliver R.P."/>
            <person name="Wincker P."/>
            <person name="Balesdent M.-H."/>
            <person name="Howlett B.J."/>
        </authorList>
    </citation>
    <scope>NUCLEOTIDE SEQUENCE [LARGE SCALE GENOMIC DNA]</scope>
    <source>
        <strain evidence="3">JN3 / isolate v23.1.3 / race Av1-4-5-6-7-8</strain>
    </source>
</reference>
<feature type="compositionally biased region" description="Polar residues" evidence="1">
    <location>
        <begin position="14"/>
        <end position="24"/>
    </location>
</feature>
<organism evidence="3">
    <name type="scientific">Leptosphaeria maculans (strain JN3 / isolate v23.1.3 / race Av1-4-5-6-7-8)</name>
    <name type="common">Blackleg fungus</name>
    <name type="synonym">Phoma lingam</name>
    <dbReference type="NCBI Taxonomy" id="985895"/>
    <lineage>
        <taxon>Eukaryota</taxon>
        <taxon>Fungi</taxon>
        <taxon>Dikarya</taxon>
        <taxon>Ascomycota</taxon>
        <taxon>Pezizomycotina</taxon>
        <taxon>Dothideomycetes</taxon>
        <taxon>Pleosporomycetidae</taxon>
        <taxon>Pleosporales</taxon>
        <taxon>Pleosporineae</taxon>
        <taxon>Leptosphaeriaceae</taxon>
        <taxon>Plenodomus</taxon>
        <taxon>Plenodomus lingam/Leptosphaeria maculans species complex</taxon>
    </lineage>
</organism>
<keyword evidence="3" id="KW-1185">Reference proteome</keyword>
<name>E5AAU3_LEPMJ</name>
<dbReference type="VEuPathDB" id="FungiDB:LEMA_P019140.1"/>
<dbReference type="Proteomes" id="UP000002668">
    <property type="component" value="Genome"/>
</dbReference>
<dbReference type="OrthoDB" id="5377009at2759"/>